<dbReference type="Proteomes" id="UP000321250">
    <property type="component" value="Unassembled WGS sequence"/>
</dbReference>
<name>A0A5C6U582_9SPHN</name>
<proteinExistence type="predicted"/>
<keyword evidence="1" id="KW-0732">Signal</keyword>
<evidence type="ECO:0000313" key="2">
    <source>
        <dbReference type="EMBL" id="TXC68017.1"/>
    </source>
</evidence>
<dbReference type="RefSeq" id="WP_147084408.1">
    <property type="nucleotide sequence ID" value="NZ_VOQR01000002.1"/>
</dbReference>
<gene>
    <name evidence="2" type="ORF">FSB78_18765</name>
</gene>
<reference evidence="2 3" key="1">
    <citation type="journal article" date="2013" name="Antonie Van Leeuwenhoek">
        <title>Sphingomonas ginsenosidivorax sp. nov., with the ability to transform ginsenosides.</title>
        <authorList>
            <person name="Jin X.F."/>
            <person name="Kim J.K."/>
            <person name="Liu Q.M."/>
            <person name="Kang M.S."/>
            <person name="He D."/>
            <person name="Jin F.X."/>
            <person name="Kim S.C."/>
            <person name="Im W.T."/>
        </authorList>
    </citation>
    <scope>NUCLEOTIDE SEQUENCE [LARGE SCALE GENOMIC DNA]</scope>
    <source>
        <strain evidence="2 3">KHI67</strain>
    </source>
</reference>
<evidence type="ECO:0000313" key="3">
    <source>
        <dbReference type="Proteomes" id="UP000321250"/>
    </source>
</evidence>
<evidence type="ECO:0000256" key="1">
    <source>
        <dbReference type="SAM" id="SignalP"/>
    </source>
</evidence>
<feature type="chain" id="PRO_5022738303" evidence="1">
    <location>
        <begin position="23"/>
        <end position="163"/>
    </location>
</feature>
<dbReference type="Gene3D" id="2.60.120.10">
    <property type="entry name" value="Jelly Rolls"/>
    <property type="match status" value="1"/>
</dbReference>
<sequence>MTKTFMFAGLLALTGMTSPASAQDAGVKGVTRTILGSGQPVAASGLELSLRRVVFAPGAKIPGEVHSGMQVIYVLSGRLSLRVLGGSAVVRKALPDGSMGPPMEVKAGPNPVILSPGDTALENETLVLAPSNPSKEPLVILAGSLMPVGKPQSVQITEPVSIP</sequence>
<feature type="signal peptide" evidence="1">
    <location>
        <begin position="1"/>
        <end position="22"/>
    </location>
</feature>
<comment type="caution">
    <text evidence="2">The sequence shown here is derived from an EMBL/GenBank/DDBJ whole genome shotgun (WGS) entry which is preliminary data.</text>
</comment>
<protein>
    <submittedName>
        <fullName evidence="2">Cupin domain-containing protein</fullName>
    </submittedName>
</protein>
<organism evidence="2 3">
    <name type="scientific">Sphingomonas ginsenosidivorax</name>
    <dbReference type="NCBI Taxonomy" id="862135"/>
    <lineage>
        <taxon>Bacteria</taxon>
        <taxon>Pseudomonadati</taxon>
        <taxon>Pseudomonadota</taxon>
        <taxon>Alphaproteobacteria</taxon>
        <taxon>Sphingomonadales</taxon>
        <taxon>Sphingomonadaceae</taxon>
        <taxon>Sphingomonas</taxon>
    </lineage>
</organism>
<dbReference type="SUPFAM" id="SSF51182">
    <property type="entry name" value="RmlC-like cupins"/>
    <property type="match status" value="1"/>
</dbReference>
<dbReference type="EMBL" id="VOQR01000002">
    <property type="protein sequence ID" value="TXC68017.1"/>
    <property type="molecule type" value="Genomic_DNA"/>
</dbReference>
<keyword evidence="3" id="KW-1185">Reference proteome</keyword>
<dbReference type="InterPro" id="IPR011051">
    <property type="entry name" value="RmlC_Cupin_sf"/>
</dbReference>
<dbReference type="OrthoDB" id="8489062at2"/>
<accession>A0A5C6U582</accession>
<dbReference type="AlphaFoldDB" id="A0A5C6U582"/>
<dbReference type="InterPro" id="IPR014710">
    <property type="entry name" value="RmlC-like_jellyroll"/>
</dbReference>